<dbReference type="PATRIC" id="fig|2033.7.peg.409"/>
<dbReference type="Proteomes" id="UP000072189">
    <property type="component" value="Unassembled WGS sequence"/>
</dbReference>
<dbReference type="Pfam" id="PF00294">
    <property type="entry name" value="PfkB"/>
    <property type="match status" value="1"/>
</dbReference>
<name>A0A147F3H0_MICTE</name>
<proteinExistence type="inferred from homology"/>
<evidence type="ECO:0000256" key="3">
    <source>
        <dbReference type="ARBA" id="ARBA00022777"/>
    </source>
</evidence>
<dbReference type="CDD" id="cd01166">
    <property type="entry name" value="KdgK"/>
    <property type="match status" value="1"/>
</dbReference>
<dbReference type="EMBL" id="LDRV01000112">
    <property type="protein sequence ID" value="KTS07988.1"/>
    <property type="molecule type" value="Genomic_DNA"/>
</dbReference>
<dbReference type="InterPro" id="IPR002139">
    <property type="entry name" value="Ribo/fructo_kinase"/>
</dbReference>
<comment type="caution">
    <text evidence="5">The sequence shown here is derived from an EMBL/GenBank/DDBJ whole genome shotgun (WGS) entry which is preliminary data.</text>
</comment>
<evidence type="ECO:0000313" key="6">
    <source>
        <dbReference type="Proteomes" id="UP000072189"/>
    </source>
</evidence>
<dbReference type="AlphaFoldDB" id="A0A147F3H0"/>
<dbReference type="PRINTS" id="PR00990">
    <property type="entry name" value="RIBOKINASE"/>
</dbReference>
<accession>A0A147F3H0</accession>
<keyword evidence="2" id="KW-0808">Transferase</keyword>
<evidence type="ECO:0000313" key="5">
    <source>
        <dbReference type="EMBL" id="KTS07988.1"/>
    </source>
</evidence>
<sequence>MGHVFTFGEALATFFVDDGAPSDIAVAGAELNTAVGVARLGHRATWMSRLGDDAFARLVRETLASEGISPAAIREVPGGKTGLIVKQRLTDDLVRSEHYRSGSAAAGLTAADLDGVRLDDVDWLHASCITPSLGEGPRELFERALRGAADRGIPVSLDTNHRPQLIDDAGLRDAVDDVIEHVDTLLCNEEEARVLTGLDDPESALEALLARGPRTVVVKLGRRGALAADDTGVHRTEAVEIAPPHHPVGAGDAFAAGWITAVLEGRPIDGALRRGAWCAARVVADPGDHTGFPTRERLDEVAA</sequence>
<dbReference type="InterPro" id="IPR052700">
    <property type="entry name" value="Carb_kinase_PfkB-like"/>
</dbReference>
<dbReference type="PANTHER" id="PTHR43320">
    <property type="entry name" value="SUGAR KINASE"/>
    <property type="match status" value="1"/>
</dbReference>
<evidence type="ECO:0000256" key="1">
    <source>
        <dbReference type="ARBA" id="ARBA00010688"/>
    </source>
</evidence>
<keyword evidence="3" id="KW-0418">Kinase</keyword>
<evidence type="ECO:0000259" key="4">
    <source>
        <dbReference type="Pfam" id="PF00294"/>
    </source>
</evidence>
<comment type="similarity">
    <text evidence="1">Belongs to the carbohydrate kinase PfkB family.</text>
</comment>
<feature type="domain" description="Carbohydrate kinase PfkB" evidence="4">
    <location>
        <begin position="26"/>
        <end position="294"/>
    </location>
</feature>
<gene>
    <name evidence="5" type="ORF">RSA3_16135</name>
</gene>
<organism evidence="5 6">
    <name type="scientific">Microbacterium testaceum</name>
    <name type="common">Aureobacterium testaceum</name>
    <name type="synonym">Brevibacterium testaceum</name>
    <dbReference type="NCBI Taxonomy" id="2033"/>
    <lineage>
        <taxon>Bacteria</taxon>
        <taxon>Bacillati</taxon>
        <taxon>Actinomycetota</taxon>
        <taxon>Actinomycetes</taxon>
        <taxon>Micrococcales</taxon>
        <taxon>Microbacteriaceae</taxon>
        <taxon>Microbacterium</taxon>
    </lineage>
</organism>
<dbReference type="GO" id="GO:0016301">
    <property type="term" value="F:kinase activity"/>
    <property type="evidence" value="ECO:0007669"/>
    <property type="project" value="UniProtKB-KW"/>
</dbReference>
<dbReference type="InterPro" id="IPR011611">
    <property type="entry name" value="PfkB_dom"/>
</dbReference>
<protein>
    <recommendedName>
        <fullName evidence="4">Carbohydrate kinase PfkB domain-containing protein</fullName>
    </recommendedName>
</protein>
<dbReference type="PANTHER" id="PTHR43320:SF2">
    <property type="entry name" value="2-DEHYDRO-3-DEOXYGLUCONOKINASE_2-DEHYDRO-3-DEOXYGALACTONOKINASE"/>
    <property type="match status" value="1"/>
</dbReference>
<reference evidence="5 6" key="1">
    <citation type="journal article" date="2016" name="Front. Microbiol.">
        <title>Genomic Resource of Rice Seed Associated Bacteria.</title>
        <authorList>
            <person name="Midha S."/>
            <person name="Bansal K."/>
            <person name="Sharma S."/>
            <person name="Kumar N."/>
            <person name="Patil P.P."/>
            <person name="Chaudhry V."/>
            <person name="Patil P.B."/>
        </authorList>
    </citation>
    <scope>NUCLEOTIDE SEQUENCE [LARGE SCALE GENOMIC DNA]</scope>
    <source>
        <strain evidence="5 6">RSA3</strain>
    </source>
</reference>
<dbReference type="Gene3D" id="3.40.1190.20">
    <property type="match status" value="1"/>
</dbReference>
<dbReference type="InterPro" id="IPR029056">
    <property type="entry name" value="Ribokinase-like"/>
</dbReference>
<dbReference type="RefSeq" id="WP_058615047.1">
    <property type="nucleotide sequence ID" value="NZ_LDRV01000112.1"/>
</dbReference>
<dbReference type="SUPFAM" id="SSF53613">
    <property type="entry name" value="Ribokinase-like"/>
    <property type="match status" value="1"/>
</dbReference>
<evidence type="ECO:0000256" key="2">
    <source>
        <dbReference type="ARBA" id="ARBA00022679"/>
    </source>
</evidence>